<dbReference type="AlphaFoldDB" id="A0A540LU27"/>
<dbReference type="Proteomes" id="UP000315295">
    <property type="component" value="Unassembled WGS sequence"/>
</dbReference>
<gene>
    <name evidence="1" type="ORF">C1H46_024539</name>
</gene>
<evidence type="ECO:0000313" key="1">
    <source>
        <dbReference type="EMBL" id="TQD89908.1"/>
    </source>
</evidence>
<accession>A0A540LU27</accession>
<sequence>MFGSCNGLVCIVPQPKSFSFSIPALQSPSKYQIAPSQFMFALNRDKGSRLSLHLLDSYGPYGGTFVNGALHWLCRLLGVGATYVIVVLDLAEENFL</sequence>
<keyword evidence="2" id="KW-1185">Reference proteome</keyword>
<name>A0A540LU27_MALBA</name>
<dbReference type="EMBL" id="VIEB01000466">
    <property type="protein sequence ID" value="TQD89908.1"/>
    <property type="molecule type" value="Genomic_DNA"/>
</dbReference>
<protein>
    <submittedName>
        <fullName evidence="1">Uncharacterized protein</fullName>
    </submittedName>
</protein>
<reference evidence="1 2" key="1">
    <citation type="journal article" date="2019" name="G3 (Bethesda)">
        <title>Sequencing of a Wild Apple (Malus baccata) Genome Unravels the Differences Between Cultivated and Wild Apple Species Regarding Disease Resistance and Cold Tolerance.</title>
        <authorList>
            <person name="Chen X."/>
        </authorList>
    </citation>
    <scope>NUCLEOTIDE SEQUENCE [LARGE SCALE GENOMIC DNA]</scope>
    <source>
        <strain evidence="2">cv. Shandingzi</strain>
        <tissue evidence="1">Leaves</tissue>
    </source>
</reference>
<dbReference type="STRING" id="106549.A0A540LU27"/>
<comment type="caution">
    <text evidence="1">The sequence shown here is derived from an EMBL/GenBank/DDBJ whole genome shotgun (WGS) entry which is preliminary data.</text>
</comment>
<evidence type="ECO:0000313" key="2">
    <source>
        <dbReference type="Proteomes" id="UP000315295"/>
    </source>
</evidence>
<proteinExistence type="predicted"/>
<organism evidence="1 2">
    <name type="scientific">Malus baccata</name>
    <name type="common">Siberian crab apple</name>
    <name type="synonym">Pyrus baccata</name>
    <dbReference type="NCBI Taxonomy" id="106549"/>
    <lineage>
        <taxon>Eukaryota</taxon>
        <taxon>Viridiplantae</taxon>
        <taxon>Streptophyta</taxon>
        <taxon>Embryophyta</taxon>
        <taxon>Tracheophyta</taxon>
        <taxon>Spermatophyta</taxon>
        <taxon>Magnoliopsida</taxon>
        <taxon>eudicotyledons</taxon>
        <taxon>Gunneridae</taxon>
        <taxon>Pentapetalae</taxon>
        <taxon>rosids</taxon>
        <taxon>fabids</taxon>
        <taxon>Rosales</taxon>
        <taxon>Rosaceae</taxon>
        <taxon>Amygdaloideae</taxon>
        <taxon>Maleae</taxon>
        <taxon>Malus</taxon>
    </lineage>
</organism>